<dbReference type="InterPro" id="IPR050216">
    <property type="entry name" value="LRR_domain-containing"/>
</dbReference>
<dbReference type="GO" id="GO:0005737">
    <property type="term" value="C:cytoplasm"/>
    <property type="evidence" value="ECO:0007669"/>
    <property type="project" value="TreeGrafter"/>
</dbReference>
<evidence type="ECO:0008006" key="5">
    <source>
        <dbReference type="Google" id="ProtNLM"/>
    </source>
</evidence>
<dbReference type="PANTHER" id="PTHR48051">
    <property type="match status" value="1"/>
</dbReference>
<protein>
    <recommendedName>
        <fullName evidence="5">Leucine-rich repeat-containing protein 20</fullName>
    </recommendedName>
</protein>
<accession>A0AAV2PPG0</accession>
<evidence type="ECO:0000313" key="4">
    <source>
        <dbReference type="Proteomes" id="UP001497623"/>
    </source>
</evidence>
<dbReference type="Gene3D" id="3.80.10.10">
    <property type="entry name" value="Ribonuclease Inhibitor"/>
    <property type="match status" value="1"/>
</dbReference>
<dbReference type="PANTHER" id="PTHR48051:SF1">
    <property type="entry name" value="RAS SUPPRESSOR PROTEIN 1"/>
    <property type="match status" value="1"/>
</dbReference>
<comment type="caution">
    <text evidence="3">The sequence shown here is derived from an EMBL/GenBank/DDBJ whole genome shotgun (WGS) entry which is preliminary data.</text>
</comment>
<keyword evidence="1" id="KW-0433">Leucine-rich repeat</keyword>
<dbReference type="SUPFAM" id="SSF52058">
    <property type="entry name" value="L domain-like"/>
    <property type="match status" value="1"/>
</dbReference>
<evidence type="ECO:0000313" key="3">
    <source>
        <dbReference type="EMBL" id="CAL4061069.1"/>
    </source>
</evidence>
<name>A0AAV2PPG0_MEGNR</name>
<organism evidence="3 4">
    <name type="scientific">Meganyctiphanes norvegica</name>
    <name type="common">Northern krill</name>
    <name type="synonym">Thysanopoda norvegica</name>
    <dbReference type="NCBI Taxonomy" id="48144"/>
    <lineage>
        <taxon>Eukaryota</taxon>
        <taxon>Metazoa</taxon>
        <taxon>Ecdysozoa</taxon>
        <taxon>Arthropoda</taxon>
        <taxon>Crustacea</taxon>
        <taxon>Multicrustacea</taxon>
        <taxon>Malacostraca</taxon>
        <taxon>Eumalacostraca</taxon>
        <taxon>Eucarida</taxon>
        <taxon>Euphausiacea</taxon>
        <taxon>Euphausiidae</taxon>
        <taxon>Meganyctiphanes</taxon>
    </lineage>
</organism>
<gene>
    <name evidence="3" type="ORF">MNOR_LOCUS1819</name>
</gene>
<evidence type="ECO:0000256" key="1">
    <source>
        <dbReference type="ARBA" id="ARBA00022614"/>
    </source>
</evidence>
<keyword evidence="4" id="KW-1185">Reference proteome</keyword>
<dbReference type="EMBL" id="CAXKWB010000513">
    <property type="protein sequence ID" value="CAL4061069.1"/>
    <property type="molecule type" value="Genomic_DNA"/>
</dbReference>
<dbReference type="Proteomes" id="UP001497623">
    <property type="component" value="Unassembled WGS sequence"/>
</dbReference>
<dbReference type="InterPro" id="IPR032675">
    <property type="entry name" value="LRR_dom_sf"/>
</dbReference>
<dbReference type="InterPro" id="IPR001611">
    <property type="entry name" value="Leu-rich_rpt"/>
</dbReference>
<sequence length="204" mass="23103">KPKFGNDLTNTIMRQAQVVQTRMAGRAVIRVVNRCNDAKENNTLNLSQCQLCQVPDAVFHLMRNTPLYLCNLSGNVLNKIPPKFALKFCLMTELNLSHNKLSKLPEELGDCIDLIKLDISHNTFVNLPRVTFTLPKIKSVKANNNFIMDLEASDVTIATKLEEFDIQENPLSPKSHDGLSKITTIRVSITPRQVEEWDDLEDLE</sequence>
<reference evidence="3 4" key="1">
    <citation type="submission" date="2024-05" db="EMBL/GenBank/DDBJ databases">
        <authorList>
            <person name="Wallberg A."/>
        </authorList>
    </citation>
    <scope>NUCLEOTIDE SEQUENCE [LARGE SCALE GENOMIC DNA]</scope>
</reference>
<proteinExistence type="predicted"/>
<dbReference type="AlphaFoldDB" id="A0AAV2PPG0"/>
<evidence type="ECO:0000256" key="2">
    <source>
        <dbReference type="ARBA" id="ARBA00022737"/>
    </source>
</evidence>
<keyword evidence="2" id="KW-0677">Repeat</keyword>
<feature type="non-terminal residue" evidence="3">
    <location>
        <position position="1"/>
    </location>
</feature>
<dbReference type="Pfam" id="PF00560">
    <property type="entry name" value="LRR_1"/>
    <property type="match status" value="1"/>
</dbReference>